<evidence type="ECO:0000313" key="1">
    <source>
        <dbReference type="EMBL" id="CAD8894943.1"/>
    </source>
</evidence>
<dbReference type="SUPFAM" id="SSF52540">
    <property type="entry name" value="P-loop containing nucleoside triphosphate hydrolases"/>
    <property type="match status" value="1"/>
</dbReference>
<proteinExistence type="predicted"/>
<gene>
    <name evidence="1" type="ORF">CHYS00102_LOCUS22157</name>
</gene>
<protein>
    <submittedName>
        <fullName evidence="1">Uncharacterized protein</fullName>
    </submittedName>
</protein>
<accession>A0A7S1BQH3</accession>
<reference evidence="1" key="1">
    <citation type="submission" date="2021-01" db="EMBL/GenBank/DDBJ databases">
        <authorList>
            <person name="Corre E."/>
            <person name="Pelletier E."/>
            <person name="Niang G."/>
            <person name="Scheremetjew M."/>
            <person name="Finn R."/>
            <person name="Kale V."/>
            <person name="Holt S."/>
            <person name="Cochrane G."/>
            <person name="Meng A."/>
            <person name="Brown T."/>
            <person name="Cohen L."/>
        </authorList>
    </citation>
    <scope>NUCLEOTIDE SEQUENCE</scope>
    <source>
        <strain evidence="1">308</strain>
    </source>
</reference>
<dbReference type="Gene3D" id="3.40.850.10">
    <property type="entry name" value="Kinesin motor domain"/>
    <property type="match status" value="1"/>
</dbReference>
<dbReference type="AlphaFoldDB" id="A0A7S1BQH3"/>
<dbReference type="InterPro" id="IPR027417">
    <property type="entry name" value="P-loop_NTPase"/>
</dbReference>
<name>A0A7S1BQH3_9STRA</name>
<dbReference type="InterPro" id="IPR036961">
    <property type="entry name" value="Kinesin_motor_dom_sf"/>
</dbReference>
<organism evidence="1">
    <name type="scientific">Corethron hystrix</name>
    <dbReference type="NCBI Taxonomy" id="216773"/>
    <lineage>
        <taxon>Eukaryota</taxon>
        <taxon>Sar</taxon>
        <taxon>Stramenopiles</taxon>
        <taxon>Ochrophyta</taxon>
        <taxon>Bacillariophyta</taxon>
        <taxon>Coscinodiscophyceae</taxon>
        <taxon>Corethrophycidae</taxon>
        <taxon>Corethrales</taxon>
        <taxon>Corethraceae</taxon>
        <taxon>Corethron</taxon>
    </lineage>
</organism>
<dbReference type="EMBL" id="HBFR01030478">
    <property type="protein sequence ID" value="CAD8894943.1"/>
    <property type="molecule type" value="Transcribed_RNA"/>
</dbReference>
<sequence length="216" mass="24039">MYLKTVLALVSGSRRCSILASGADRGGRTGVAGLCRRHQICAASYKRVETPFLSYLFLKITTIKMYRASTKYKKRHNNRFTSENHRYAFHKQDTFTDDTFTDALPLYQWTDVVSGTDPQGLKHPAGWHRGEEDAACAANVSHIVYSVSSFDPLLEAFESAETVRSNGSSRFAKCVLAGGLHKAPLLEESQAISCENVQHSCPIFCELRESPAAYCF</sequence>